<gene>
    <name evidence="8" type="ORF">SKAU_G00376630</name>
</gene>
<dbReference type="AlphaFoldDB" id="A0A9Q1ECV6"/>
<evidence type="ECO:0000313" key="9">
    <source>
        <dbReference type="Proteomes" id="UP001152622"/>
    </source>
</evidence>
<dbReference type="PANTHER" id="PTHR23226">
    <property type="entry name" value="ZINC FINGER AND SCAN DOMAIN-CONTAINING"/>
    <property type="match status" value="1"/>
</dbReference>
<dbReference type="PROSITE" id="PS00028">
    <property type="entry name" value="ZINC_FINGER_C2H2_1"/>
    <property type="match status" value="3"/>
</dbReference>
<dbReference type="EMBL" id="JAINUF010000019">
    <property type="protein sequence ID" value="KAJ8336443.1"/>
    <property type="molecule type" value="Genomic_DNA"/>
</dbReference>
<dbReference type="GO" id="GO:0008270">
    <property type="term" value="F:zinc ion binding"/>
    <property type="evidence" value="ECO:0007669"/>
    <property type="project" value="UniProtKB-KW"/>
</dbReference>
<dbReference type="Pfam" id="PF00096">
    <property type="entry name" value="zf-C2H2"/>
    <property type="match status" value="2"/>
</dbReference>
<name>A0A9Q1ECV6_SYNKA</name>
<feature type="domain" description="C2H2-type" evidence="7">
    <location>
        <begin position="414"/>
        <end position="441"/>
    </location>
</feature>
<dbReference type="FunFam" id="3.30.160.60:FF:000100">
    <property type="entry name" value="Zinc finger 45-like"/>
    <property type="match status" value="2"/>
</dbReference>
<dbReference type="OrthoDB" id="427030at2759"/>
<feature type="domain" description="C2H2-type" evidence="7">
    <location>
        <begin position="386"/>
        <end position="413"/>
    </location>
</feature>
<dbReference type="GO" id="GO:0000978">
    <property type="term" value="F:RNA polymerase II cis-regulatory region sequence-specific DNA binding"/>
    <property type="evidence" value="ECO:0007669"/>
    <property type="project" value="TreeGrafter"/>
</dbReference>
<dbReference type="FunFam" id="3.30.160.60:FF:000358">
    <property type="entry name" value="zinc finger protein 24"/>
    <property type="match status" value="1"/>
</dbReference>
<evidence type="ECO:0000259" key="7">
    <source>
        <dbReference type="PROSITE" id="PS50157"/>
    </source>
</evidence>
<feature type="region of interest" description="Disordered" evidence="6">
    <location>
        <begin position="151"/>
        <end position="192"/>
    </location>
</feature>
<dbReference type="InterPro" id="IPR036236">
    <property type="entry name" value="Znf_C2H2_sf"/>
</dbReference>
<feature type="domain" description="C2H2-type" evidence="7">
    <location>
        <begin position="442"/>
        <end position="469"/>
    </location>
</feature>
<keyword evidence="9" id="KW-1185">Reference proteome</keyword>
<reference evidence="8" key="1">
    <citation type="journal article" date="2023" name="Science">
        <title>Genome structures resolve the early diversification of teleost fishes.</title>
        <authorList>
            <person name="Parey E."/>
            <person name="Louis A."/>
            <person name="Montfort J."/>
            <person name="Bouchez O."/>
            <person name="Roques C."/>
            <person name="Iampietro C."/>
            <person name="Lluch J."/>
            <person name="Castinel A."/>
            <person name="Donnadieu C."/>
            <person name="Desvignes T."/>
            <person name="Floi Bucao C."/>
            <person name="Jouanno E."/>
            <person name="Wen M."/>
            <person name="Mejri S."/>
            <person name="Dirks R."/>
            <person name="Jansen H."/>
            <person name="Henkel C."/>
            <person name="Chen W.J."/>
            <person name="Zahm M."/>
            <person name="Cabau C."/>
            <person name="Klopp C."/>
            <person name="Thompson A.W."/>
            <person name="Robinson-Rechavi M."/>
            <person name="Braasch I."/>
            <person name="Lecointre G."/>
            <person name="Bobe J."/>
            <person name="Postlethwait J.H."/>
            <person name="Berthelot C."/>
            <person name="Roest Crollius H."/>
            <person name="Guiguen Y."/>
        </authorList>
    </citation>
    <scope>NUCLEOTIDE SEQUENCE</scope>
    <source>
        <strain evidence="8">WJC10195</strain>
    </source>
</reference>
<keyword evidence="1" id="KW-0479">Metal-binding</keyword>
<accession>A0A9Q1ECV6</accession>
<keyword evidence="2" id="KW-0677">Repeat</keyword>
<comment type="caution">
    <text evidence="8">The sequence shown here is derived from an EMBL/GenBank/DDBJ whole genome shotgun (WGS) entry which is preliminary data.</text>
</comment>
<dbReference type="SUPFAM" id="SSF57667">
    <property type="entry name" value="beta-beta-alpha zinc fingers"/>
    <property type="match status" value="2"/>
</dbReference>
<keyword evidence="3 5" id="KW-0863">Zinc-finger</keyword>
<evidence type="ECO:0000313" key="8">
    <source>
        <dbReference type="EMBL" id="KAJ8336443.1"/>
    </source>
</evidence>
<evidence type="ECO:0000256" key="3">
    <source>
        <dbReference type="ARBA" id="ARBA00022771"/>
    </source>
</evidence>
<dbReference type="Proteomes" id="UP001152622">
    <property type="component" value="Chromosome 19"/>
</dbReference>
<dbReference type="SMART" id="SM00355">
    <property type="entry name" value="ZnF_C2H2"/>
    <property type="match status" value="3"/>
</dbReference>
<dbReference type="Gene3D" id="3.30.160.60">
    <property type="entry name" value="Classic Zinc Finger"/>
    <property type="match status" value="3"/>
</dbReference>
<evidence type="ECO:0000256" key="1">
    <source>
        <dbReference type="ARBA" id="ARBA00022723"/>
    </source>
</evidence>
<proteinExistence type="predicted"/>
<sequence length="473" mass="53356">MTNFLDIHAELASIMDILAKSAVAEIGRLVDDGAALLRLEISRSHREISVLRRNLQLRERELQAARKTGRLQERFSQGRSVTVPVCSVVLGAEREKGPSPLAARVFGQEWSFHLRRDGEPTGVQEVDTPLQSGITQNQSANMEQIRPEPFFVKKERLEEDPQPTPVEEEQETEPTPAGDPEELSEQHRCGHGDEELSEVEFVVKAEQEEEHVALRLNQTGCENSAGLNNLGSEYVMYEGDSQLWTSFTQGDSDIETDEPVCSKPIEHSSQSLSVHSPLQHDPATMEVSGNTLSSFAASYVEGFDKMSEKSSVCSEELRSEAINTQQGQYRERLGSMTKEDVMSHQQQPQFTESTLDTLDGDRCALRTRAETRAKARRRARTGEKRFSCAQCGKSFTTRFYLKIHRRIHTGERPFTCTQCGKSFYCTSHLTSHQRSHTGEKPYSCDECGNSYSHLNSLKLHYRVHKEEREPSCT</sequence>
<dbReference type="PANTHER" id="PTHR23226:SF240">
    <property type="entry name" value="GASTRULA ZINC FINGER PROTEIN XLCGF26.1-LIKE-RELATED"/>
    <property type="match status" value="1"/>
</dbReference>
<dbReference type="InterPro" id="IPR013087">
    <property type="entry name" value="Znf_C2H2_type"/>
</dbReference>
<keyword evidence="4" id="KW-0862">Zinc</keyword>
<evidence type="ECO:0000256" key="5">
    <source>
        <dbReference type="PROSITE-ProRule" id="PRU00042"/>
    </source>
</evidence>
<dbReference type="PROSITE" id="PS50157">
    <property type="entry name" value="ZINC_FINGER_C2H2_2"/>
    <property type="match status" value="3"/>
</dbReference>
<evidence type="ECO:0000256" key="2">
    <source>
        <dbReference type="ARBA" id="ARBA00022737"/>
    </source>
</evidence>
<protein>
    <recommendedName>
        <fullName evidence="7">C2H2-type domain-containing protein</fullName>
    </recommendedName>
</protein>
<dbReference type="GO" id="GO:0000981">
    <property type="term" value="F:DNA-binding transcription factor activity, RNA polymerase II-specific"/>
    <property type="evidence" value="ECO:0007669"/>
    <property type="project" value="TreeGrafter"/>
</dbReference>
<feature type="compositionally biased region" description="Acidic residues" evidence="6">
    <location>
        <begin position="160"/>
        <end position="172"/>
    </location>
</feature>
<organism evidence="8 9">
    <name type="scientific">Synaphobranchus kaupii</name>
    <name type="common">Kaup's arrowtooth eel</name>
    <dbReference type="NCBI Taxonomy" id="118154"/>
    <lineage>
        <taxon>Eukaryota</taxon>
        <taxon>Metazoa</taxon>
        <taxon>Chordata</taxon>
        <taxon>Craniata</taxon>
        <taxon>Vertebrata</taxon>
        <taxon>Euteleostomi</taxon>
        <taxon>Actinopterygii</taxon>
        <taxon>Neopterygii</taxon>
        <taxon>Teleostei</taxon>
        <taxon>Anguilliformes</taxon>
        <taxon>Synaphobranchidae</taxon>
        <taxon>Synaphobranchus</taxon>
    </lineage>
</organism>
<evidence type="ECO:0000256" key="4">
    <source>
        <dbReference type="ARBA" id="ARBA00022833"/>
    </source>
</evidence>
<evidence type="ECO:0000256" key="6">
    <source>
        <dbReference type="SAM" id="MobiDB-lite"/>
    </source>
</evidence>